<dbReference type="KEGG" id="asim:FE240_13795"/>
<protein>
    <submittedName>
        <fullName evidence="3">DUF4426 domain-containing protein</fullName>
    </submittedName>
</protein>
<dbReference type="Proteomes" id="UP000594034">
    <property type="component" value="Chromosome"/>
</dbReference>
<proteinExistence type="predicted"/>
<keyword evidence="1" id="KW-0732">Signal</keyword>
<gene>
    <name evidence="3" type="ORF">FE240_13795</name>
</gene>
<organism evidence="3 4">
    <name type="scientific">Aeromonas simiae</name>
    <dbReference type="NCBI Taxonomy" id="218936"/>
    <lineage>
        <taxon>Bacteria</taxon>
        <taxon>Pseudomonadati</taxon>
        <taxon>Pseudomonadota</taxon>
        <taxon>Gammaproteobacteria</taxon>
        <taxon>Aeromonadales</taxon>
        <taxon>Aeromonadaceae</taxon>
        <taxon>Aeromonas</taxon>
    </lineage>
</organism>
<evidence type="ECO:0000256" key="1">
    <source>
        <dbReference type="SAM" id="SignalP"/>
    </source>
</evidence>
<feature type="chain" id="PRO_5023813016" evidence="1">
    <location>
        <begin position="19"/>
        <end position="138"/>
    </location>
</feature>
<dbReference type="RefSeq" id="WP_193001730.1">
    <property type="nucleotide sequence ID" value="NZ_CP040449.1"/>
</dbReference>
<feature type="signal peptide" evidence="1">
    <location>
        <begin position="1"/>
        <end position="18"/>
    </location>
</feature>
<evidence type="ECO:0000259" key="2">
    <source>
        <dbReference type="Pfam" id="PF14467"/>
    </source>
</evidence>
<feature type="domain" description="DUF4426" evidence="2">
    <location>
        <begin position="24"/>
        <end position="137"/>
    </location>
</feature>
<reference evidence="3 4" key="1">
    <citation type="submission" date="2019-05" db="EMBL/GenBank/DDBJ databases">
        <title>OXA-830, a novel chromosomally encoded expanded-spectrum class D beta-lactamase in Aeromonas simiae.</title>
        <authorList>
            <person name="Zhou W."/>
            <person name="Chen Q."/>
        </authorList>
    </citation>
    <scope>NUCLEOTIDE SEQUENCE [LARGE SCALE GENOMIC DNA]</scope>
    <source>
        <strain evidence="3 4">A6</strain>
    </source>
</reference>
<name>A0A5J6WYR7_9GAMM</name>
<evidence type="ECO:0000313" key="3">
    <source>
        <dbReference type="EMBL" id="QFI55670.1"/>
    </source>
</evidence>
<accession>A0A5J6WYR7</accession>
<dbReference type="Pfam" id="PF14467">
    <property type="entry name" value="DUF4426"/>
    <property type="match status" value="1"/>
</dbReference>
<sequence length="138" mass="15769">MRAWCIGLLLLLTLPTQAEQSMVVGPWRVYYSAFPSTFLSADIAKQYQLTRSRYAGLINVAIHSEEGESLALSVMGEARNLTGTVRQLAFREIREGSAIYYLAELPYRNEDTYRIQLTLRGMGQTQQMAFQQTFYVEQ</sequence>
<evidence type="ECO:0000313" key="4">
    <source>
        <dbReference type="Proteomes" id="UP000594034"/>
    </source>
</evidence>
<dbReference type="InterPro" id="IPR025218">
    <property type="entry name" value="DUF4426"/>
</dbReference>
<keyword evidence="4" id="KW-1185">Reference proteome</keyword>
<dbReference type="Gene3D" id="2.60.40.3340">
    <property type="entry name" value="Domain of unknown function DUF4426"/>
    <property type="match status" value="1"/>
</dbReference>
<dbReference type="AlphaFoldDB" id="A0A5J6WYR7"/>
<dbReference type="EMBL" id="CP040449">
    <property type="protein sequence ID" value="QFI55670.1"/>
    <property type="molecule type" value="Genomic_DNA"/>
</dbReference>